<dbReference type="GO" id="GO:0006508">
    <property type="term" value="P:proteolysis"/>
    <property type="evidence" value="ECO:0007669"/>
    <property type="project" value="UniProtKB-KW"/>
</dbReference>
<dbReference type="SMART" id="SM00228">
    <property type="entry name" value="PDZ"/>
    <property type="match status" value="1"/>
</dbReference>
<dbReference type="GO" id="GO:0007165">
    <property type="term" value="P:signal transduction"/>
    <property type="evidence" value="ECO:0007669"/>
    <property type="project" value="TreeGrafter"/>
</dbReference>
<dbReference type="AlphaFoldDB" id="A0A135YLS4"/>
<dbReference type="InterPro" id="IPR004447">
    <property type="entry name" value="Peptidase_S41A"/>
</dbReference>
<sequence>MKKENKRRNRKLWIGAVALMLVTSIFTTFVLSTIGVIGILPYKEYRQYKKLVSLSEKINEDFYKKPDRDMLETGIYKGLFAGLGDVYSAYYTKDEMKQLLEASSGKYVGVGMTVGADKETGRIRVESTFDKSPAKEAGIQKGDFIVRVDGKSYTYQEMDIAVKNMRGKAGTSVKISLIRGNRQIEKIVVRRQITIQTIDSRVLENNLGYISIKSFDEDTADDFRSALKNLEAKNIKGLIVDVRDDGGGLLDVVENIADRLLGKAVIVYTQDNKGNKEYLRSSDKEKISIPIVVLTNGNSASASEILTGAILDNKAGISVGTTTYGKGLVQQVVPLRDGTGYKLTTAQYFTPNGSYINEKGIKPTIEVKEEKDQLPRAISYLKEKIK</sequence>
<comment type="similarity">
    <text evidence="1 5">Belongs to the peptidase S41A family.</text>
</comment>
<dbReference type="InterPro" id="IPR029045">
    <property type="entry name" value="ClpP/crotonase-like_dom_sf"/>
</dbReference>
<dbReference type="Pfam" id="PF17820">
    <property type="entry name" value="PDZ_6"/>
    <property type="match status" value="1"/>
</dbReference>
<dbReference type="InterPro" id="IPR005151">
    <property type="entry name" value="Tail-specific_protease"/>
</dbReference>
<dbReference type="GO" id="GO:0004175">
    <property type="term" value="F:endopeptidase activity"/>
    <property type="evidence" value="ECO:0007669"/>
    <property type="project" value="TreeGrafter"/>
</dbReference>
<dbReference type="NCBIfam" id="TIGR00225">
    <property type="entry name" value="prc"/>
    <property type="match status" value="1"/>
</dbReference>
<dbReference type="SUPFAM" id="SSF52096">
    <property type="entry name" value="ClpP/crotonase"/>
    <property type="match status" value="1"/>
</dbReference>
<keyword evidence="6" id="KW-0472">Membrane</keyword>
<reference evidence="8 9" key="1">
    <citation type="submission" date="2016-02" db="EMBL/GenBank/DDBJ databases">
        <authorList>
            <person name="Wen L."/>
            <person name="He K."/>
            <person name="Yang H."/>
        </authorList>
    </citation>
    <scope>NUCLEOTIDE SEQUENCE [LARGE SCALE GENOMIC DNA]</scope>
    <source>
        <strain evidence="8 9">MJR8628A</strain>
    </source>
</reference>
<dbReference type="Gene3D" id="2.30.42.10">
    <property type="match status" value="1"/>
</dbReference>
<dbReference type="InterPro" id="IPR001478">
    <property type="entry name" value="PDZ"/>
</dbReference>
<feature type="domain" description="PDZ" evidence="7">
    <location>
        <begin position="96"/>
        <end position="164"/>
    </location>
</feature>
<dbReference type="PROSITE" id="PS50106">
    <property type="entry name" value="PDZ"/>
    <property type="match status" value="1"/>
</dbReference>
<dbReference type="Proteomes" id="UP000070326">
    <property type="component" value="Unassembled WGS sequence"/>
</dbReference>
<dbReference type="Pfam" id="PF03572">
    <property type="entry name" value="Peptidase_S41"/>
    <property type="match status" value="1"/>
</dbReference>
<evidence type="ECO:0000313" key="8">
    <source>
        <dbReference type="EMBL" id="KXI10340.1"/>
    </source>
</evidence>
<dbReference type="Gene3D" id="3.90.226.10">
    <property type="entry name" value="2-enoyl-CoA Hydratase, Chain A, domain 1"/>
    <property type="match status" value="1"/>
</dbReference>
<dbReference type="Gene3D" id="3.30.750.44">
    <property type="match status" value="1"/>
</dbReference>
<dbReference type="PATRIC" id="fig|1261.5.peg.1937"/>
<keyword evidence="4 5" id="KW-0720">Serine protease</keyword>
<dbReference type="CDD" id="cd07560">
    <property type="entry name" value="Peptidase_S41_CPP"/>
    <property type="match status" value="1"/>
</dbReference>
<keyword evidence="2 5" id="KW-0645">Protease</keyword>
<proteinExistence type="inferred from homology"/>
<dbReference type="eggNOG" id="COG0793">
    <property type="taxonomic scope" value="Bacteria"/>
</dbReference>
<feature type="transmembrane region" description="Helical" evidence="6">
    <location>
        <begin position="12"/>
        <end position="40"/>
    </location>
</feature>
<accession>A0A135YLS4</accession>
<dbReference type="GO" id="GO:0030288">
    <property type="term" value="C:outer membrane-bounded periplasmic space"/>
    <property type="evidence" value="ECO:0007669"/>
    <property type="project" value="TreeGrafter"/>
</dbReference>
<dbReference type="InterPro" id="IPR036034">
    <property type="entry name" value="PDZ_sf"/>
</dbReference>
<dbReference type="SUPFAM" id="SSF50156">
    <property type="entry name" value="PDZ domain-like"/>
    <property type="match status" value="1"/>
</dbReference>
<dbReference type="GO" id="GO:0008236">
    <property type="term" value="F:serine-type peptidase activity"/>
    <property type="evidence" value="ECO:0007669"/>
    <property type="project" value="UniProtKB-KW"/>
</dbReference>
<dbReference type="PANTHER" id="PTHR32060:SF30">
    <property type="entry name" value="CARBOXY-TERMINAL PROCESSING PROTEASE CTPA"/>
    <property type="match status" value="1"/>
</dbReference>
<dbReference type="CDD" id="cd06782">
    <property type="entry name" value="cpPDZ_CPP-like"/>
    <property type="match status" value="1"/>
</dbReference>
<evidence type="ECO:0000259" key="7">
    <source>
        <dbReference type="PROSITE" id="PS50106"/>
    </source>
</evidence>
<evidence type="ECO:0000256" key="2">
    <source>
        <dbReference type="ARBA" id="ARBA00022670"/>
    </source>
</evidence>
<keyword evidence="3 5" id="KW-0378">Hydrolase</keyword>
<evidence type="ECO:0000256" key="5">
    <source>
        <dbReference type="RuleBase" id="RU004404"/>
    </source>
</evidence>
<organism evidence="8 9">
    <name type="scientific">Peptostreptococcus anaerobius</name>
    <dbReference type="NCBI Taxonomy" id="1261"/>
    <lineage>
        <taxon>Bacteria</taxon>
        <taxon>Bacillati</taxon>
        <taxon>Bacillota</taxon>
        <taxon>Clostridia</taxon>
        <taxon>Peptostreptococcales</taxon>
        <taxon>Peptostreptococcaceae</taxon>
        <taxon>Peptostreptococcus</taxon>
    </lineage>
</organism>
<evidence type="ECO:0000256" key="3">
    <source>
        <dbReference type="ARBA" id="ARBA00022801"/>
    </source>
</evidence>
<dbReference type="SMART" id="SM00245">
    <property type="entry name" value="TSPc"/>
    <property type="match status" value="1"/>
</dbReference>
<evidence type="ECO:0000313" key="9">
    <source>
        <dbReference type="Proteomes" id="UP000070326"/>
    </source>
</evidence>
<dbReference type="RefSeq" id="WP_061102068.1">
    <property type="nucleotide sequence ID" value="NZ_CP096607.1"/>
</dbReference>
<evidence type="ECO:0000256" key="4">
    <source>
        <dbReference type="ARBA" id="ARBA00022825"/>
    </source>
</evidence>
<evidence type="ECO:0000256" key="1">
    <source>
        <dbReference type="ARBA" id="ARBA00009179"/>
    </source>
</evidence>
<dbReference type="PANTHER" id="PTHR32060">
    <property type="entry name" value="TAIL-SPECIFIC PROTEASE"/>
    <property type="match status" value="1"/>
</dbReference>
<dbReference type="InterPro" id="IPR041489">
    <property type="entry name" value="PDZ_6"/>
</dbReference>
<dbReference type="EMBL" id="LSQZ01000099">
    <property type="protein sequence ID" value="KXI10340.1"/>
    <property type="molecule type" value="Genomic_DNA"/>
</dbReference>
<name>A0A135YLS4_9FIRM</name>
<keyword evidence="6" id="KW-0812">Transmembrane</keyword>
<comment type="caution">
    <text evidence="8">The sequence shown here is derived from an EMBL/GenBank/DDBJ whole genome shotgun (WGS) entry which is preliminary data.</text>
</comment>
<protein>
    <submittedName>
        <fullName evidence="8">Peptidase, S41 family</fullName>
    </submittedName>
</protein>
<dbReference type="STRING" id="1261.HMPREF3195_01926"/>
<keyword evidence="6" id="KW-1133">Transmembrane helix</keyword>
<evidence type="ECO:0000256" key="6">
    <source>
        <dbReference type="SAM" id="Phobius"/>
    </source>
</evidence>
<gene>
    <name evidence="8" type="ORF">HMPREF3195_01926</name>
</gene>